<name>A0ABW2QZF6_9NEIS</name>
<reference evidence="2" key="1">
    <citation type="journal article" date="2019" name="Int. J. Syst. Evol. Microbiol.">
        <title>The Global Catalogue of Microorganisms (GCM) 10K type strain sequencing project: providing services to taxonomists for standard genome sequencing and annotation.</title>
        <authorList>
            <consortium name="The Broad Institute Genomics Platform"/>
            <consortium name="The Broad Institute Genome Sequencing Center for Infectious Disease"/>
            <person name="Wu L."/>
            <person name="Ma J."/>
        </authorList>
    </citation>
    <scope>NUCLEOTIDE SEQUENCE [LARGE SCALE GENOMIC DNA]</scope>
    <source>
        <strain evidence="2">CCUG 62945</strain>
    </source>
</reference>
<accession>A0ABW2QZF6</accession>
<evidence type="ECO:0000313" key="2">
    <source>
        <dbReference type="Proteomes" id="UP001596473"/>
    </source>
</evidence>
<keyword evidence="2" id="KW-1185">Reference proteome</keyword>
<dbReference type="RefSeq" id="WP_380188624.1">
    <property type="nucleotide sequence ID" value="NZ_JBHTBQ010000033.1"/>
</dbReference>
<protein>
    <submittedName>
        <fullName evidence="1">Uncharacterized protein</fullName>
    </submittedName>
</protein>
<sequence length="478" mass="54000">MGNLVTSIRHAMIAAIPYTTSNYGEVTDQSLVYIPPAHLKALRLESNLVIGSRGVGKSFWTAALGSATLRTMLGASVRELEHTQVRIGFAVNENIDFYPNTEVFADLLMQGFSPYEVWRAVVLRWLAEYINETIPTDSWSQTSSWVRTNPEPLARLIQKANLAFITNGEKGLIVFDALDRSSNDWQSMDTIVRDLLRVVLWLKSYPAIHAKVFLREDQLERTVTDFPDASKLMSTKAELTWQPHDLHGLLWQLLCNAPDIHGEILRTTYEQAYGSPPVQANGIWALDETAKREGLKQRALFETLAGPWMGKDRRRGVPYVWSVSHLADGNGRTSPRSFLAAIHAAAEDSLDKYTNHHVALHYESIKRGVQKASEIRIAEMAEDYPWVKNIFEPLKGVTVPCEFSIIEERWVQQFAEGPTAVPHERLPPQHAARGWQGVREDLERLGLFETMKDGRVNMPDLYRVGFGLGRRGGVRPMK</sequence>
<proteinExistence type="predicted"/>
<comment type="caution">
    <text evidence="1">The sequence shown here is derived from an EMBL/GenBank/DDBJ whole genome shotgun (WGS) entry which is preliminary data.</text>
</comment>
<dbReference type="Proteomes" id="UP001596473">
    <property type="component" value="Unassembled WGS sequence"/>
</dbReference>
<organism evidence="1 2">
    <name type="scientific">Iodobacter arcticus</name>
    <dbReference type="NCBI Taxonomy" id="590593"/>
    <lineage>
        <taxon>Bacteria</taxon>
        <taxon>Pseudomonadati</taxon>
        <taxon>Pseudomonadota</taxon>
        <taxon>Betaproteobacteria</taxon>
        <taxon>Neisseriales</taxon>
        <taxon>Chitinibacteraceae</taxon>
        <taxon>Iodobacter</taxon>
    </lineage>
</organism>
<evidence type="ECO:0000313" key="1">
    <source>
        <dbReference type="EMBL" id="MFC7421047.1"/>
    </source>
</evidence>
<dbReference type="EMBL" id="JBHTBQ010000033">
    <property type="protein sequence ID" value="MFC7421047.1"/>
    <property type="molecule type" value="Genomic_DNA"/>
</dbReference>
<gene>
    <name evidence="1" type="ORF">ACFQNF_14375</name>
</gene>